<organism evidence="3 4">
    <name type="scientific">Sorangium cellulosum</name>
    <name type="common">Polyangium cellulosum</name>
    <dbReference type="NCBI Taxonomy" id="56"/>
    <lineage>
        <taxon>Bacteria</taxon>
        <taxon>Pseudomonadati</taxon>
        <taxon>Myxococcota</taxon>
        <taxon>Polyangia</taxon>
        <taxon>Polyangiales</taxon>
        <taxon>Polyangiaceae</taxon>
        <taxon>Sorangium</taxon>
    </lineage>
</organism>
<dbReference type="Proteomes" id="UP000075515">
    <property type="component" value="Unassembled WGS sequence"/>
</dbReference>
<dbReference type="Gene3D" id="3.40.50.10780">
    <property type="entry name" value="Dipeptide transport protein"/>
    <property type="match status" value="1"/>
</dbReference>
<feature type="binding site" evidence="2">
    <location>
        <position position="105"/>
    </location>
    <ligand>
        <name>Zn(2+)</name>
        <dbReference type="ChEBI" id="CHEBI:29105"/>
        <label>2</label>
    </ligand>
</feature>
<feature type="binding site" evidence="2">
    <location>
        <position position="10"/>
    </location>
    <ligand>
        <name>Zn(2+)</name>
        <dbReference type="ChEBI" id="CHEBI:29105"/>
        <label>1</label>
    </ligand>
</feature>
<comment type="caution">
    <text evidence="3">The sequence shown here is derived from an EMBL/GenBank/DDBJ whole genome shotgun (WGS) entry which is preliminary data.</text>
</comment>
<dbReference type="GO" id="GO:0046872">
    <property type="term" value="F:metal ion binding"/>
    <property type="evidence" value="ECO:0007669"/>
    <property type="project" value="UniProtKB-KW"/>
</dbReference>
<reference evidence="3 4" key="1">
    <citation type="submission" date="2014-02" db="EMBL/GenBank/DDBJ databases">
        <title>The small core and large imbalanced accessory genome model reveals a collaborative survival strategy of Sorangium cellulosum strains in nature.</title>
        <authorList>
            <person name="Han K."/>
            <person name="Peng R."/>
            <person name="Blom J."/>
            <person name="Li Y.-Z."/>
        </authorList>
    </citation>
    <scope>NUCLEOTIDE SEQUENCE [LARGE SCALE GENOMIC DNA]</scope>
    <source>
        <strain evidence="3 4">So0149</strain>
    </source>
</reference>
<feature type="active site" description="Nucleophile" evidence="1">
    <location>
        <position position="117"/>
    </location>
</feature>
<proteinExistence type="predicted"/>
<gene>
    <name evidence="3" type="ORF">BE18_21660</name>
</gene>
<accession>A0A150SJP6</accession>
<evidence type="ECO:0000256" key="2">
    <source>
        <dbReference type="PIRSR" id="PIRSR015853-2"/>
    </source>
</evidence>
<dbReference type="Pfam" id="PF04951">
    <property type="entry name" value="Peptidase_M55"/>
    <property type="match status" value="1"/>
</dbReference>
<evidence type="ECO:0000313" key="3">
    <source>
        <dbReference type="EMBL" id="KYF92651.1"/>
    </source>
</evidence>
<sequence>MFVLISIDLEGCAGVVHVDQTRRGGGDYERARAWMSREANAAALGAFEAGATRVVVNDSHADMRNLLFEELDPRVEVISGALKPLSMVQGMDAGQPAAAFFVGYHGGAGLRASVLDHTYYGAVVGEIRLHPASGAADDPGLWVDEAAINALVLGEAGVPVALVTGDEAVTAHASERFPGVTTVAVKSSITRYSARSIHPDEACRRIRAAASEALRGLARVRPYTLPPPIGVTFSLLTTAYADAAELVPGVVRLDARRVSYVAPSAREVLRAVLAITKIAGTVVV</sequence>
<dbReference type="PIRSF" id="PIRSF015853">
    <property type="entry name" value="Pep_DppA"/>
    <property type="match status" value="1"/>
</dbReference>
<dbReference type="InterPro" id="IPR007035">
    <property type="entry name" value="Peptidase_M55"/>
</dbReference>
<dbReference type="EMBL" id="JEMC01001910">
    <property type="protein sequence ID" value="KYF92651.1"/>
    <property type="molecule type" value="Genomic_DNA"/>
</dbReference>
<keyword evidence="2" id="KW-0479">Metal-binding</keyword>
<protein>
    <submittedName>
        <fullName evidence="3">Uncharacterized protein</fullName>
    </submittedName>
</protein>
<dbReference type="CDD" id="cd08663">
    <property type="entry name" value="DAP_dppA_1"/>
    <property type="match status" value="1"/>
</dbReference>
<dbReference type="InterPro" id="IPR027476">
    <property type="entry name" value="DppA_N"/>
</dbReference>
<dbReference type="SUPFAM" id="SSF63992">
    <property type="entry name" value="Dipeptide transport protein"/>
    <property type="match status" value="1"/>
</dbReference>
<dbReference type="Gene3D" id="3.30.1360.130">
    <property type="entry name" value="Dipeptide transport protein"/>
    <property type="match status" value="1"/>
</dbReference>
<dbReference type="InterPro" id="IPR036177">
    <property type="entry name" value="Peptidase_M55_sf"/>
</dbReference>
<evidence type="ECO:0000256" key="1">
    <source>
        <dbReference type="PIRSR" id="PIRSR015853-1"/>
    </source>
</evidence>
<feature type="binding site" evidence="2">
    <location>
        <position position="145"/>
    </location>
    <ligand>
        <name>Zn(2+)</name>
        <dbReference type="ChEBI" id="CHEBI:29105"/>
        <label>2</label>
    </ligand>
</feature>
<feature type="binding site" evidence="2">
    <location>
        <position position="8"/>
    </location>
    <ligand>
        <name>Zn(2+)</name>
        <dbReference type="ChEBI" id="CHEBI:29105"/>
        <label>1</label>
    </ligand>
</feature>
<keyword evidence="2" id="KW-0862">Zinc</keyword>
<evidence type="ECO:0000313" key="4">
    <source>
        <dbReference type="Proteomes" id="UP000075515"/>
    </source>
</evidence>
<feature type="binding site" evidence="2">
    <location>
        <position position="60"/>
    </location>
    <ligand>
        <name>Zn(2+)</name>
        <dbReference type="ChEBI" id="CHEBI:29105"/>
        <label>2</label>
    </ligand>
</feature>
<feature type="binding site" evidence="2">
    <location>
        <position position="8"/>
    </location>
    <ligand>
        <name>Zn(2+)</name>
        <dbReference type="ChEBI" id="CHEBI:29105"/>
        <label>2</label>
    </ligand>
</feature>
<dbReference type="AlphaFoldDB" id="A0A150SJP6"/>
<name>A0A150SJP6_SORCE</name>